<gene>
    <name evidence="2" type="ORF">EYZ11_005918</name>
</gene>
<dbReference type="AlphaFoldDB" id="A0A4S3JHB4"/>
<reference evidence="2 3" key="1">
    <citation type="submission" date="2019-03" db="EMBL/GenBank/DDBJ databases">
        <title>The genome sequence of a newly discovered highly antifungal drug resistant Aspergillus species, Aspergillus tanneri NIH 1004.</title>
        <authorList>
            <person name="Mounaud S."/>
            <person name="Singh I."/>
            <person name="Joardar V."/>
            <person name="Pakala S."/>
            <person name="Pakala S."/>
            <person name="Venepally P."/>
            <person name="Hoover J."/>
            <person name="Nierman W."/>
            <person name="Chung J."/>
            <person name="Losada L."/>
        </authorList>
    </citation>
    <scope>NUCLEOTIDE SEQUENCE [LARGE SCALE GENOMIC DNA]</scope>
    <source>
        <strain evidence="2 3">NIH1004</strain>
    </source>
</reference>
<evidence type="ECO:0000313" key="3">
    <source>
        <dbReference type="Proteomes" id="UP000308092"/>
    </source>
</evidence>
<evidence type="ECO:0000256" key="1">
    <source>
        <dbReference type="SAM" id="MobiDB-lite"/>
    </source>
</evidence>
<protein>
    <submittedName>
        <fullName evidence="2">Uncharacterized protein</fullName>
    </submittedName>
</protein>
<accession>A0A4S3JHB4</accession>
<organism evidence="2 3">
    <name type="scientific">Aspergillus tanneri</name>
    <dbReference type="NCBI Taxonomy" id="1220188"/>
    <lineage>
        <taxon>Eukaryota</taxon>
        <taxon>Fungi</taxon>
        <taxon>Dikarya</taxon>
        <taxon>Ascomycota</taxon>
        <taxon>Pezizomycotina</taxon>
        <taxon>Eurotiomycetes</taxon>
        <taxon>Eurotiomycetidae</taxon>
        <taxon>Eurotiales</taxon>
        <taxon>Aspergillaceae</taxon>
        <taxon>Aspergillus</taxon>
        <taxon>Aspergillus subgen. Circumdati</taxon>
    </lineage>
</organism>
<sequence length="195" mass="21841">MGTEQDGRLPIIPEENYYQRRLSGLYTIEGSLGKDASTLRLSETEDGPTNQSNANCDSTHLRSPECVTDSKTIGGDSSINDSMLPPTLETRKRRKYNTAWMDEATESEMFVSQSDTGTTQKSGFKRKFCAEDDEALESVPQEDDFQFTRPVSSPQLACERYVSLGTYSPVERPVELEKSSNNHKQPKRKALEPST</sequence>
<keyword evidence="3" id="KW-1185">Reference proteome</keyword>
<dbReference type="VEuPathDB" id="FungiDB:EYZ11_005918"/>
<comment type="caution">
    <text evidence="2">The sequence shown here is derived from an EMBL/GenBank/DDBJ whole genome shotgun (WGS) entry which is preliminary data.</text>
</comment>
<feature type="region of interest" description="Disordered" evidence="1">
    <location>
        <begin position="37"/>
        <end position="63"/>
    </location>
</feature>
<dbReference type="EMBL" id="SOSA01000199">
    <property type="protein sequence ID" value="THC94595.1"/>
    <property type="molecule type" value="Genomic_DNA"/>
</dbReference>
<evidence type="ECO:0000313" key="2">
    <source>
        <dbReference type="EMBL" id="THC94595.1"/>
    </source>
</evidence>
<feature type="compositionally biased region" description="Polar residues" evidence="1">
    <location>
        <begin position="47"/>
        <end position="58"/>
    </location>
</feature>
<proteinExistence type="predicted"/>
<feature type="region of interest" description="Disordered" evidence="1">
    <location>
        <begin position="169"/>
        <end position="195"/>
    </location>
</feature>
<dbReference type="Proteomes" id="UP000308092">
    <property type="component" value="Unassembled WGS sequence"/>
</dbReference>
<name>A0A4S3JHB4_9EURO</name>